<accession>A0AC34R940</accession>
<dbReference type="Proteomes" id="UP000887576">
    <property type="component" value="Unplaced"/>
</dbReference>
<organism evidence="1 2">
    <name type="scientific">Panagrolaimus sp. JU765</name>
    <dbReference type="NCBI Taxonomy" id="591449"/>
    <lineage>
        <taxon>Eukaryota</taxon>
        <taxon>Metazoa</taxon>
        <taxon>Ecdysozoa</taxon>
        <taxon>Nematoda</taxon>
        <taxon>Chromadorea</taxon>
        <taxon>Rhabditida</taxon>
        <taxon>Tylenchina</taxon>
        <taxon>Panagrolaimomorpha</taxon>
        <taxon>Panagrolaimoidea</taxon>
        <taxon>Panagrolaimidae</taxon>
        <taxon>Panagrolaimus</taxon>
    </lineage>
</organism>
<protein>
    <submittedName>
        <fullName evidence="2">Uncharacterized protein</fullName>
    </submittedName>
</protein>
<evidence type="ECO:0000313" key="2">
    <source>
        <dbReference type="WBParaSite" id="JU765_v2.g4712.t1"/>
    </source>
</evidence>
<evidence type="ECO:0000313" key="1">
    <source>
        <dbReference type="Proteomes" id="UP000887576"/>
    </source>
</evidence>
<sequence>MEEGAALLKKIKILSECNKSISYETLKKELNIGTDDDLEKFMFDILQSKTVIGTLDGVKKEFNVTAAEKREFDRKDWMKLKNNLGNLLENLKNIKKNIDSVS</sequence>
<dbReference type="WBParaSite" id="JU765_v2.g4712.t1">
    <property type="protein sequence ID" value="JU765_v2.g4712.t1"/>
    <property type="gene ID" value="JU765_v2.g4712"/>
</dbReference>
<name>A0AC34R940_9BILA</name>
<proteinExistence type="predicted"/>
<reference evidence="2" key="1">
    <citation type="submission" date="2022-11" db="UniProtKB">
        <authorList>
            <consortium name="WormBaseParasite"/>
        </authorList>
    </citation>
    <scope>IDENTIFICATION</scope>
</reference>